<protein>
    <recommendedName>
        <fullName evidence="1">Helix-turn-helix domain-containing protein</fullName>
    </recommendedName>
</protein>
<evidence type="ECO:0000259" key="1">
    <source>
        <dbReference type="Pfam" id="PF12728"/>
    </source>
</evidence>
<feature type="domain" description="Helix-turn-helix" evidence="1">
    <location>
        <begin position="17"/>
        <end position="65"/>
    </location>
</feature>
<sequence length="159" mass="17496">MGTRSLNPRLAKIHRTYSVEEVSRLYGVHKNTVRAWIKAGLGVIDERRPVLVRGQALAEFLEKKRNRNKQPCGAGEIYCLRCRVPREPVGGVVGYRLITPTNGNLIGRCPVCGTGLFRRVSTARMTEVLGSLRIQETEAGEHIAKSPIPSGICDFKAGA</sequence>
<proteinExistence type="predicted"/>
<evidence type="ECO:0000313" key="2">
    <source>
        <dbReference type="EMBL" id="BDI03187.1"/>
    </source>
</evidence>
<dbReference type="Proteomes" id="UP001057498">
    <property type="component" value="Chromosome"/>
</dbReference>
<dbReference type="Pfam" id="PF12728">
    <property type="entry name" value="HTH_17"/>
    <property type="match status" value="1"/>
</dbReference>
<reference evidence="2" key="1">
    <citation type="submission" date="2022-04" db="EMBL/GenBank/DDBJ databases">
        <title>Whole genome sequence of Sphaerotilus sp. FB-5.</title>
        <authorList>
            <person name="Takeda M."/>
            <person name="Narihara S."/>
            <person name="Akimoto M."/>
            <person name="Akimoto R."/>
            <person name="Nishiyashiki S."/>
            <person name="Murakami T."/>
        </authorList>
    </citation>
    <scope>NUCLEOTIDE SEQUENCE</scope>
    <source>
        <strain evidence="2">FB-5</strain>
    </source>
</reference>
<dbReference type="EMBL" id="AP025730">
    <property type="protein sequence ID" value="BDI03187.1"/>
    <property type="molecule type" value="Genomic_DNA"/>
</dbReference>
<keyword evidence="3" id="KW-1185">Reference proteome</keyword>
<gene>
    <name evidence="2" type="ORF">CATMQ487_01570</name>
</gene>
<organism evidence="2 3">
    <name type="scientific">Sphaerotilus microaerophilus</name>
    <dbReference type="NCBI Taxonomy" id="2914710"/>
    <lineage>
        <taxon>Bacteria</taxon>
        <taxon>Pseudomonadati</taxon>
        <taxon>Pseudomonadota</taxon>
        <taxon>Betaproteobacteria</taxon>
        <taxon>Burkholderiales</taxon>
        <taxon>Sphaerotilaceae</taxon>
        <taxon>Sphaerotilus</taxon>
    </lineage>
</organism>
<dbReference type="RefSeq" id="WP_251971498.1">
    <property type="nucleotide sequence ID" value="NZ_AP025730.1"/>
</dbReference>
<evidence type="ECO:0000313" key="3">
    <source>
        <dbReference type="Proteomes" id="UP001057498"/>
    </source>
</evidence>
<dbReference type="SUPFAM" id="SSF46955">
    <property type="entry name" value="Putative DNA-binding domain"/>
    <property type="match status" value="1"/>
</dbReference>
<accession>A0ABM7YGC5</accession>
<dbReference type="InterPro" id="IPR009061">
    <property type="entry name" value="DNA-bd_dom_put_sf"/>
</dbReference>
<dbReference type="InterPro" id="IPR041657">
    <property type="entry name" value="HTH_17"/>
</dbReference>
<name>A0ABM7YGC5_9BURK</name>